<feature type="compositionally biased region" description="Basic and acidic residues" evidence="1">
    <location>
        <begin position="106"/>
        <end position="117"/>
    </location>
</feature>
<evidence type="ECO:0000256" key="1">
    <source>
        <dbReference type="SAM" id="MobiDB-lite"/>
    </source>
</evidence>
<reference evidence="2 3" key="1">
    <citation type="submission" date="2016-07" db="EMBL/GenBank/DDBJ databases">
        <title>Pervasive Adenine N6-methylation of Active Genes in Fungi.</title>
        <authorList>
            <consortium name="DOE Joint Genome Institute"/>
            <person name="Mondo S.J."/>
            <person name="Dannebaum R.O."/>
            <person name="Kuo R.C."/>
            <person name="Labutti K."/>
            <person name="Haridas S."/>
            <person name="Kuo A."/>
            <person name="Salamov A."/>
            <person name="Ahrendt S.R."/>
            <person name="Lipzen A."/>
            <person name="Sullivan W."/>
            <person name="Andreopoulos W.B."/>
            <person name="Clum A."/>
            <person name="Lindquist E."/>
            <person name="Daum C."/>
            <person name="Ramamoorthy G.K."/>
            <person name="Gryganskyi A."/>
            <person name="Culley D."/>
            <person name="Magnuson J.K."/>
            <person name="James T.Y."/>
            <person name="O'Malley M.A."/>
            <person name="Stajich J.E."/>
            <person name="Spatafora J.W."/>
            <person name="Visel A."/>
            <person name="Grigoriev I.V."/>
        </authorList>
    </citation>
    <scope>NUCLEOTIDE SEQUENCE [LARGE SCALE GENOMIC DNA]</scope>
    <source>
        <strain evidence="2 3">PL171</strain>
    </source>
</reference>
<feature type="region of interest" description="Disordered" evidence="1">
    <location>
        <begin position="151"/>
        <end position="180"/>
    </location>
</feature>
<evidence type="ECO:0000313" key="3">
    <source>
        <dbReference type="Proteomes" id="UP000193411"/>
    </source>
</evidence>
<dbReference type="EMBL" id="MCFL01000033">
    <property type="protein sequence ID" value="ORZ33757.1"/>
    <property type="molecule type" value="Genomic_DNA"/>
</dbReference>
<protein>
    <submittedName>
        <fullName evidence="2">Uncharacterized protein</fullName>
    </submittedName>
</protein>
<proteinExistence type="predicted"/>
<accession>A0A1Y2HGP0</accession>
<evidence type="ECO:0000313" key="2">
    <source>
        <dbReference type="EMBL" id="ORZ33757.1"/>
    </source>
</evidence>
<feature type="compositionally biased region" description="Basic and acidic residues" evidence="1">
    <location>
        <begin position="157"/>
        <end position="173"/>
    </location>
</feature>
<dbReference type="AlphaFoldDB" id="A0A1Y2HGP0"/>
<comment type="caution">
    <text evidence="2">The sequence shown here is derived from an EMBL/GenBank/DDBJ whole genome shotgun (WGS) entry which is preliminary data.</text>
</comment>
<keyword evidence="3" id="KW-1185">Reference proteome</keyword>
<gene>
    <name evidence="2" type="ORF">BCR44DRAFT_95805</name>
</gene>
<sequence>MFVSESSENKHGPYNRHSYPGPCTGKRMSALRPSTSHLASCKQLTASKYFQYMEYSCFPHRRSLNDSSQNTPSGCFASVNGFCFSCGLAPCPHLFLAHLNHQDQDPSERFRSRRNEHTSQVSDVPQVTHHAVPIKQAPPKLVINTSTLHHNRVSAKPGDHDGSKPLRDTKHSISDSTYHSTEPPLSASIFAPVTPLPASTHDAPKLIHLLCKAHLATRHSPQAPLISPARLTPGHLALIHASILSPATRPASTPPLCSWTPSDLGRAILDTLCQPLLVPPTDMMDPLAPVQNSLAGLVATAHDVSGVYPVEWLARTKRWLEAEAWTGKEHVWDEVVRWMVGLVPVGQRTISQVAEEMIAAQDDRGMGGQVKVPRRLIEVMGGRGRAADVGLRLDASPLHVIVAANTVARVLASHLFPTTKTKKTNTLLVAAPTVLLSNLVSSCPWKLLLQHVRETARQADRRNVWAMDLWVSQLVQPAVADSPGGVSVIALSALVDKVWLPLIHGLAVAQRLASDPGLSSATKPEKMYKIKQQARYMPAVMAMLMCRMWVSARLSVSTGTEATQVVAAYLILLSVQAQVSPSVFGTEHVPSDDPKVVVDPIALRSASKKLTKSLHLMMRQVGFAACPYPTAHLVDELAVVVDAVGRVQLDDDLQEDGQWRAARARRRASQAVHKAAATHVSESVNANDEDEWVDVCPARILLEHVIAAELLSISST</sequence>
<feature type="region of interest" description="Disordered" evidence="1">
    <location>
        <begin position="106"/>
        <end position="127"/>
    </location>
</feature>
<name>A0A1Y2HGP0_9FUNG</name>
<feature type="region of interest" description="Disordered" evidence="1">
    <location>
        <begin position="1"/>
        <end position="20"/>
    </location>
</feature>
<organism evidence="2 3">
    <name type="scientific">Catenaria anguillulae PL171</name>
    <dbReference type="NCBI Taxonomy" id="765915"/>
    <lineage>
        <taxon>Eukaryota</taxon>
        <taxon>Fungi</taxon>
        <taxon>Fungi incertae sedis</taxon>
        <taxon>Blastocladiomycota</taxon>
        <taxon>Blastocladiomycetes</taxon>
        <taxon>Blastocladiales</taxon>
        <taxon>Catenariaceae</taxon>
        <taxon>Catenaria</taxon>
    </lineage>
</organism>
<dbReference type="Proteomes" id="UP000193411">
    <property type="component" value="Unassembled WGS sequence"/>
</dbReference>